<evidence type="ECO:0000313" key="13">
    <source>
        <dbReference type="Proteomes" id="UP000244809"/>
    </source>
</evidence>
<keyword evidence="5" id="KW-0067">ATP-binding</keyword>
<evidence type="ECO:0000256" key="1">
    <source>
        <dbReference type="ARBA" id="ARBA00004651"/>
    </source>
</evidence>
<keyword evidence="6 9" id="KW-1133">Transmembrane helix</keyword>
<dbReference type="AlphaFoldDB" id="A0AAD0IYU5"/>
<dbReference type="PANTHER" id="PTHR32309:SF13">
    <property type="entry name" value="FERRIC ENTEROBACTIN TRANSPORT PROTEIN FEPE"/>
    <property type="match status" value="1"/>
</dbReference>
<gene>
    <name evidence="12" type="ORF">B9Z07_02965</name>
</gene>
<dbReference type="EMBL" id="CP021067">
    <property type="protein sequence ID" value="AWG27921.1"/>
    <property type="molecule type" value="Genomic_DNA"/>
</dbReference>
<dbReference type="InterPro" id="IPR032807">
    <property type="entry name" value="GNVR"/>
</dbReference>
<feature type="domain" description="Tyrosine-protein kinase G-rich" evidence="11">
    <location>
        <begin position="418"/>
        <end position="496"/>
    </location>
</feature>
<comment type="subcellular location">
    <subcellularLocation>
        <location evidence="1">Cell membrane</location>
        <topology evidence="1">Multi-pass membrane protein</topology>
    </subcellularLocation>
</comment>
<dbReference type="InterPro" id="IPR005702">
    <property type="entry name" value="Wzc-like_C"/>
</dbReference>
<dbReference type="Pfam" id="PF23607">
    <property type="entry name" value="WZC_N"/>
    <property type="match status" value="1"/>
</dbReference>
<dbReference type="CDD" id="cd05387">
    <property type="entry name" value="BY-kinase"/>
    <property type="match status" value="1"/>
</dbReference>
<keyword evidence="8" id="KW-0175">Coiled coil</keyword>
<keyword evidence="2" id="KW-1003">Cell membrane</keyword>
<dbReference type="InterPro" id="IPR027417">
    <property type="entry name" value="P-loop_NTPase"/>
</dbReference>
<dbReference type="Proteomes" id="UP000244809">
    <property type="component" value="Chromosome 1"/>
</dbReference>
<evidence type="ECO:0000256" key="9">
    <source>
        <dbReference type="SAM" id="Phobius"/>
    </source>
</evidence>
<evidence type="ECO:0000256" key="5">
    <source>
        <dbReference type="ARBA" id="ARBA00022840"/>
    </source>
</evidence>
<protein>
    <submittedName>
        <fullName evidence="12">Lipopolysaccharide biosynthesis protein</fullName>
    </submittedName>
</protein>
<feature type="coiled-coil region" evidence="8">
    <location>
        <begin position="305"/>
        <end position="346"/>
    </location>
</feature>
<dbReference type="Pfam" id="PF13807">
    <property type="entry name" value="GNVR"/>
    <property type="match status" value="1"/>
</dbReference>
<dbReference type="RefSeq" id="WP_006479201.1">
    <property type="nucleotide sequence ID" value="NZ_JAGSTJ010000003.1"/>
</dbReference>
<evidence type="ECO:0000256" key="7">
    <source>
        <dbReference type="ARBA" id="ARBA00023136"/>
    </source>
</evidence>
<proteinExistence type="predicted"/>
<keyword evidence="7 9" id="KW-0472">Membrane</keyword>
<dbReference type="InterPro" id="IPR050445">
    <property type="entry name" value="Bact_polysacc_biosynth/exp"/>
</dbReference>
<evidence type="ECO:0000259" key="11">
    <source>
        <dbReference type="Pfam" id="PF13807"/>
    </source>
</evidence>
<dbReference type="PANTHER" id="PTHR32309">
    <property type="entry name" value="TYROSINE-PROTEIN KINASE"/>
    <property type="match status" value="1"/>
</dbReference>
<keyword evidence="4" id="KW-0547">Nucleotide-binding</keyword>
<keyword evidence="3 9" id="KW-0812">Transmembrane</keyword>
<dbReference type="InterPro" id="IPR003856">
    <property type="entry name" value="LPS_length_determ_N"/>
</dbReference>
<feature type="transmembrane region" description="Helical" evidence="9">
    <location>
        <begin position="62"/>
        <end position="80"/>
    </location>
</feature>
<evidence type="ECO:0000256" key="2">
    <source>
        <dbReference type="ARBA" id="ARBA00022475"/>
    </source>
</evidence>
<evidence type="ECO:0000259" key="10">
    <source>
        <dbReference type="Pfam" id="PF02706"/>
    </source>
</evidence>
<dbReference type="Pfam" id="PF02706">
    <property type="entry name" value="Wzz"/>
    <property type="match status" value="1"/>
</dbReference>
<evidence type="ECO:0000256" key="6">
    <source>
        <dbReference type="ARBA" id="ARBA00022989"/>
    </source>
</evidence>
<dbReference type="GO" id="GO:0004713">
    <property type="term" value="F:protein tyrosine kinase activity"/>
    <property type="evidence" value="ECO:0007669"/>
    <property type="project" value="TreeGrafter"/>
</dbReference>
<dbReference type="SUPFAM" id="SSF52540">
    <property type="entry name" value="P-loop containing nucleoside triphosphate hydrolases"/>
    <property type="match status" value="1"/>
</dbReference>
<evidence type="ECO:0000256" key="8">
    <source>
        <dbReference type="SAM" id="Coils"/>
    </source>
</evidence>
<reference evidence="12 13" key="1">
    <citation type="submission" date="2017-04" db="EMBL/GenBank/DDBJ databases">
        <title>Complete genome sequence of Burkholderia cenocepacia PC184 Midwest clone.</title>
        <authorList>
            <person name="Mulks M.H."/>
            <person name="Cooper V.S."/>
        </authorList>
    </citation>
    <scope>NUCLEOTIDE SEQUENCE [LARGE SCALE GENOMIC DNA]</scope>
    <source>
        <strain evidence="12 13">PC184 Mulks</strain>
    </source>
</reference>
<feature type="domain" description="Polysaccharide chain length determinant N-terminal" evidence="10">
    <location>
        <begin position="51"/>
        <end position="136"/>
    </location>
</feature>
<organism evidence="12 13">
    <name type="scientific">Burkholderia cenocepacia</name>
    <dbReference type="NCBI Taxonomy" id="95486"/>
    <lineage>
        <taxon>Bacteria</taxon>
        <taxon>Pseudomonadati</taxon>
        <taxon>Pseudomonadota</taxon>
        <taxon>Betaproteobacteria</taxon>
        <taxon>Burkholderiales</taxon>
        <taxon>Burkholderiaceae</taxon>
        <taxon>Burkholderia</taxon>
        <taxon>Burkholderia cepacia complex</taxon>
    </lineage>
</organism>
<evidence type="ECO:0000256" key="3">
    <source>
        <dbReference type="ARBA" id="ARBA00022692"/>
    </source>
</evidence>
<dbReference type="GO" id="GO:0005886">
    <property type="term" value="C:plasma membrane"/>
    <property type="evidence" value="ECO:0007669"/>
    <property type="project" value="UniProtKB-SubCell"/>
</dbReference>
<evidence type="ECO:0000313" key="12">
    <source>
        <dbReference type="EMBL" id="AWG27921.1"/>
    </source>
</evidence>
<evidence type="ECO:0000256" key="4">
    <source>
        <dbReference type="ARBA" id="ARBA00022741"/>
    </source>
</evidence>
<accession>A0AAD0IYU5</accession>
<sequence length="762" mass="81363">MNVNHNTRKAAKPAGSSILEFSMKMDRPALTGHQNEPKQAAGHATRLSPIDLLENVLDNGRLFAAVFAACLLLAIVYAMAATPVYSADTLIQIEENKASALGSLSSISKALDIQNSAVVGEIDIVRSRSVVMEAMNATAAQAEVSVENRFPIVGGLIGSFLPKDANGLVDAPFGMSSWAWGGERLEFSAFEVPAAQVGKALTFDYLDGNRFQLTDRSGQVLLSGVVGVPSASNGYRVDVARIVAHPGAEFRVRRVATDVRLEAILKKLGVTETKRQSGIMQLSFEDADPVFAARMLNAIAAAYLNFNARRRADDAERTLTFLNAQMPIVKARLQQAEQALNAFRNQQGSIDAQGDIRLLVEQLAFVDKSRLETRLEYQDLLSKYVPGQPQVVAAANKLKELDKQAAVLKDKAARLPSQQQTYLRLARDVEVNNQLYVGLLNNAQQLQIAEAGTVGNASVVDKAVVSDKPIRPKRLMAILAGAVIGLMLGFLAAQGRALLAGRIRDPHELEAALGIPMLGILPNSRRQADADAHGTPAFFATQAPADEPLADAMDSLALTLRHRLAAYGGDAKVVLVSSAAPAQGKSMIAANLAYLFAERGLKTVIVDANLRAPALHRYLPVTATQGLSDVLKGTLPADQAITRVAGQLDALPAGTQRTSVRNRFDIARLDKLVVSLRSGYDMVIVDAPAALPVADIEALSRVADMTLLVVRQGSANSAGMTDALDNLGKIGVRIDGLVFNGFEPSPLRGVRRMGAGFAAARA</sequence>
<dbReference type="Gene3D" id="3.40.50.300">
    <property type="entry name" value="P-loop containing nucleotide triphosphate hydrolases"/>
    <property type="match status" value="1"/>
</dbReference>
<name>A0AAD0IYU5_9BURK</name>